<gene>
    <name evidence="6" type="ORF">SAMN04488563_6375</name>
</gene>
<protein>
    <submittedName>
        <fullName evidence="6">3-hydroxybutyryl-CoA dehydrogenase</fullName>
    </submittedName>
</protein>
<dbReference type="AlphaFoldDB" id="A0A1H2LLP2"/>
<keyword evidence="7" id="KW-1185">Reference proteome</keyword>
<evidence type="ECO:0000256" key="2">
    <source>
        <dbReference type="ARBA" id="ARBA00009463"/>
    </source>
</evidence>
<dbReference type="FunFam" id="3.40.50.720:FF:000009">
    <property type="entry name" value="Fatty oxidation complex, alpha subunit"/>
    <property type="match status" value="1"/>
</dbReference>
<name>A0A1H2LLP2_9ACTN</name>
<dbReference type="Pfam" id="PF02737">
    <property type="entry name" value="3HCDH_N"/>
    <property type="match status" value="1"/>
</dbReference>
<dbReference type="NCBIfam" id="NF005875">
    <property type="entry name" value="PRK07819.1"/>
    <property type="match status" value="1"/>
</dbReference>
<dbReference type="Gene3D" id="1.10.1040.10">
    <property type="entry name" value="N-(1-d-carboxylethyl)-l-norvaline Dehydrogenase, domain 2"/>
    <property type="match status" value="2"/>
</dbReference>
<dbReference type="OrthoDB" id="9771883at2"/>
<dbReference type="PANTHER" id="PTHR48075">
    <property type="entry name" value="3-HYDROXYACYL-COA DEHYDROGENASE FAMILY PROTEIN"/>
    <property type="match status" value="1"/>
</dbReference>
<dbReference type="GO" id="GO:0006635">
    <property type="term" value="P:fatty acid beta-oxidation"/>
    <property type="evidence" value="ECO:0007669"/>
    <property type="project" value="TreeGrafter"/>
</dbReference>
<evidence type="ECO:0000259" key="4">
    <source>
        <dbReference type="Pfam" id="PF00725"/>
    </source>
</evidence>
<dbReference type="EMBL" id="LT629791">
    <property type="protein sequence ID" value="SDU81923.1"/>
    <property type="molecule type" value="Genomic_DNA"/>
</dbReference>
<evidence type="ECO:0000259" key="5">
    <source>
        <dbReference type="Pfam" id="PF02737"/>
    </source>
</evidence>
<feature type="domain" description="3-hydroxyacyl-CoA dehydrogenase C-terminal" evidence="4">
    <location>
        <begin position="433"/>
        <end position="516"/>
    </location>
</feature>
<proteinExistence type="inferred from homology"/>
<dbReference type="SUPFAM" id="SSF48179">
    <property type="entry name" value="6-phosphogluconate dehydrogenase C-terminal domain-like"/>
    <property type="match status" value="2"/>
</dbReference>
<evidence type="ECO:0000256" key="3">
    <source>
        <dbReference type="ARBA" id="ARBA00023002"/>
    </source>
</evidence>
<feature type="domain" description="3-hydroxyacyl-CoA dehydrogenase NAD binding" evidence="5">
    <location>
        <begin position="8"/>
        <end position="185"/>
    </location>
</feature>
<dbReference type="Gene3D" id="3.40.50.720">
    <property type="entry name" value="NAD(P)-binding Rossmann-like Domain"/>
    <property type="match status" value="2"/>
</dbReference>
<feature type="domain" description="3-hydroxyacyl-CoA dehydrogenase C-terminal" evidence="4">
    <location>
        <begin position="188"/>
        <end position="284"/>
    </location>
</feature>
<accession>A0A1H2LLP2</accession>
<dbReference type="Proteomes" id="UP000182977">
    <property type="component" value="Chromosome I"/>
</dbReference>
<dbReference type="InterPro" id="IPR008927">
    <property type="entry name" value="6-PGluconate_DH-like_C_sf"/>
</dbReference>
<reference evidence="7" key="1">
    <citation type="submission" date="2016-10" db="EMBL/GenBank/DDBJ databases">
        <authorList>
            <person name="Varghese N."/>
            <person name="Submissions S."/>
        </authorList>
    </citation>
    <scope>NUCLEOTIDE SEQUENCE [LARGE SCALE GENOMIC DNA]</scope>
    <source>
        <strain evidence="7">DSM 45079</strain>
    </source>
</reference>
<dbReference type="InterPro" id="IPR006108">
    <property type="entry name" value="3HC_DH_C"/>
</dbReference>
<dbReference type="Pfam" id="PF00725">
    <property type="entry name" value="3HCDH"/>
    <property type="match status" value="2"/>
</dbReference>
<dbReference type="InterPro" id="IPR013328">
    <property type="entry name" value="6PGD_dom2"/>
</dbReference>
<dbReference type="InterPro" id="IPR036291">
    <property type="entry name" value="NAD(P)-bd_dom_sf"/>
</dbReference>
<comment type="similarity">
    <text evidence="2">Belongs to the 3-hydroxyacyl-CoA dehydrogenase family.</text>
</comment>
<evidence type="ECO:0000256" key="1">
    <source>
        <dbReference type="ARBA" id="ARBA00005086"/>
    </source>
</evidence>
<dbReference type="GO" id="GO:0070403">
    <property type="term" value="F:NAD+ binding"/>
    <property type="evidence" value="ECO:0007669"/>
    <property type="project" value="InterPro"/>
</dbReference>
<dbReference type="PANTHER" id="PTHR48075:SF9">
    <property type="entry name" value="3-HYDROXYBUTYRYL-COA DEHYDROGENASE"/>
    <property type="match status" value="1"/>
</dbReference>
<dbReference type="GO" id="GO:0008691">
    <property type="term" value="F:3-hydroxybutyryl-CoA dehydrogenase activity"/>
    <property type="evidence" value="ECO:0007669"/>
    <property type="project" value="TreeGrafter"/>
</dbReference>
<dbReference type="RefSeq" id="WP_046772985.1">
    <property type="nucleotide sequence ID" value="NZ_LBMC01000092.1"/>
</dbReference>
<sequence>MSVRIARVGVVGLGTMGAGIAEVFARAGLDVVGVERDDAALDAGRGHVSTSTGRAVRRGKLTAAEQAELTSRIEFTTDLAALSDADLVVEAVPERLDLKRDLFGRLDGIVGAETILATNTSSLSVTEISVAVSGPQRVVGLHFFNPAPVQELIEVVRTVVTAPEVAAAVTGLARRLGKTPVECGDRAGFVTNALLFGYLNRAAAMYESGHASREDIDAAITAGLGYPMGPLALLDLIGLDTAYEILGTMYRQGRNRLHAPAPVLGELVTLGFLGRKTGRGFYDYSGIDDIGASSAVVAPEDSRTRRVAFLDPSPGPLAEALAKAGHDVVRSGGADLAGADLIVAPGEPETFARVVAGAPSGAVLAATGAGPVVASAAASGRPADVVGLHLAGTGGAVAEVVRTVVSSPGAVATVAEVAASAGLTSVVCADRAGFVVDALLVPYLNDAVAMLETGYASAADVDTAMRLGCRLPAGPFELLDALGPAAALATLERLQDEVREPGLAPSPLLTQLAAAGLRFADL</sequence>
<keyword evidence="3" id="KW-0560">Oxidoreductase</keyword>
<comment type="pathway">
    <text evidence="1">Lipid metabolism; butanoate metabolism.</text>
</comment>
<dbReference type="STRING" id="419479.SAMN04488563_6375"/>
<dbReference type="InterPro" id="IPR006176">
    <property type="entry name" value="3-OHacyl-CoA_DH_NAD-bd"/>
</dbReference>
<evidence type="ECO:0000313" key="7">
    <source>
        <dbReference type="Proteomes" id="UP000182977"/>
    </source>
</evidence>
<organism evidence="6 7">
    <name type="scientific">Jiangella alkaliphila</name>
    <dbReference type="NCBI Taxonomy" id="419479"/>
    <lineage>
        <taxon>Bacteria</taxon>
        <taxon>Bacillati</taxon>
        <taxon>Actinomycetota</taxon>
        <taxon>Actinomycetes</taxon>
        <taxon>Jiangellales</taxon>
        <taxon>Jiangellaceae</taxon>
        <taxon>Jiangella</taxon>
    </lineage>
</organism>
<evidence type="ECO:0000313" key="6">
    <source>
        <dbReference type="EMBL" id="SDU81923.1"/>
    </source>
</evidence>
<dbReference type="SUPFAM" id="SSF51735">
    <property type="entry name" value="NAD(P)-binding Rossmann-fold domains"/>
    <property type="match status" value="1"/>
</dbReference>